<dbReference type="SUPFAM" id="SSF103473">
    <property type="entry name" value="MFS general substrate transporter"/>
    <property type="match status" value="1"/>
</dbReference>
<evidence type="ECO:0000256" key="3">
    <source>
        <dbReference type="ARBA" id="ARBA00022692"/>
    </source>
</evidence>
<keyword evidence="5 6" id="KW-0472">Membrane</keyword>
<dbReference type="OrthoDB" id="2250022at2759"/>
<dbReference type="PANTHER" id="PTHR43791">
    <property type="entry name" value="PERMEASE-RELATED"/>
    <property type="match status" value="1"/>
</dbReference>
<comment type="caution">
    <text evidence="8">The sequence shown here is derived from an EMBL/GenBank/DDBJ whole genome shotgun (WGS) entry which is preliminary data.</text>
</comment>
<feature type="transmembrane region" description="Helical" evidence="6">
    <location>
        <begin position="373"/>
        <end position="393"/>
    </location>
</feature>
<accession>A0A167DYH8</accession>
<feature type="transmembrane region" description="Helical" evidence="6">
    <location>
        <begin position="432"/>
        <end position="449"/>
    </location>
</feature>
<dbReference type="FunFam" id="1.20.1250.20:FF:000057">
    <property type="entry name" value="MFS general substrate transporter"/>
    <property type="match status" value="1"/>
</dbReference>
<dbReference type="GO" id="GO:0022857">
    <property type="term" value="F:transmembrane transporter activity"/>
    <property type="evidence" value="ECO:0007669"/>
    <property type="project" value="InterPro"/>
</dbReference>
<comment type="subcellular location">
    <subcellularLocation>
        <location evidence="1">Membrane</location>
        <topology evidence="1">Multi-pass membrane protein</topology>
    </subcellularLocation>
</comment>
<organism evidence="8 9">
    <name type="scientific">Cordyceps fumosorosea (strain ARSEF 2679)</name>
    <name type="common">Isaria fumosorosea</name>
    <dbReference type="NCBI Taxonomy" id="1081104"/>
    <lineage>
        <taxon>Eukaryota</taxon>
        <taxon>Fungi</taxon>
        <taxon>Dikarya</taxon>
        <taxon>Ascomycota</taxon>
        <taxon>Pezizomycotina</taxon>
        <taxon>Sordariomycetes</taxon>
        <taxon>Hypocreomycetidae</taxon>
        <taxon>Hypocreales</taxon>
        <taxon>Cordycipitaceae</taxon>
        <taxon>Cordyceps</taxon>
    </lineage>
</organism>
<dbReference type="EMBL" id="AZHB01000064">
    <property type="protein sequence ID" value="OAA43051.1"/>
    <property type="molecule type" value="Genomic_DNA"/>
</dbReference>
<evidence type="ECO:0000256" key="4">
    <source>
        <dbReference type="ARBA" id="ARBA00022989"/>
    </source>
</evidence>
<dbReference type="GO" id="GO:0016020">
    <property type="term" value="C:membrane"/>
    <property type="evidence" value="ECO:0007669"/>
    <property type="project" value="UniProtKB-SubCell"/>
</dbReference>
<keyword evidence="4 6" id="KW-1133">Transmembrane helix</keyword>
<evidence type="ECO:0000256" key="5">
    <source>
        <dbReference type="ARBA" id="ARBA00023136"/>
    </source>
</evidence>
<evidence type="ECO:0000313" key="8">
    <source>
        <dbReference type="EMBL" id="OAA43051.1"/>
    </source>
</evidence>
<dbReference type="Pfam" id="PF07690">
    <property type="entry name" value="MFS_1"/>
    <property type="match status" value="1"/>
</dbReference>
<evidence type="ECO:0000259" key="7">
    <source>
        <dbReference type="PROSITE" id="PS50850"/>
    </source>
</evidence>
<protein>
    <submittedName>
        <fullName evidence="8">Major facilitator superfamily domain, general substrate transporter</fullName>
    </submittedName>
</protein>
<feature type="transmembrane region" description="Helical" evidence="6">
    <location>
        <begin position="241"/>
        <end position="261"/>
    </location>
</feature>
<dbReference type="InterPro" id="IPR011701">
    <property type="entry name" value="MFS"/>
</dbReference>
<name>A0A167DYH8_CORFA</name>
<feature type="transmembrane region" description="Helical" evidence="6">
    <location>
        <begin position="461"/>
        <end position="482"/>
    </location>
</feature>
<dbReference type="RefSeq" id="XP_018699527.1">
    <property type="nucleotide sequence ID" value="XM_018853278.1"/>
</dbReference>
<feature type="transmembrane region" description="Helical" evidence="6">
    <location>
        <begin position="399"/>
        <end position="420"/>
    </location>
</feature>
<dbReference type="AlphaFoldDB" id="A0A167DYH8"/>
<dbReference type="GeneID" id="30025969"/>
<feature type="transmembrane region" description="Helical" evidence="6">
    <location>
        <begin position="146"/>
        <end position="163"/>
    </location>
</feature>
<evidence type="ECO:0000256" key="2">
    <source>
        <dbReference type="ARBA" id="ARBA00022448"/>
    </source>
</evidence>
<evidence type="ECO:0000313" key="9">
    <source>
        <dbReference type="Proteomes" id="UP000076744"/>
    </source>
</evidence>
<feature type="transmembrane region" description="Helical" evidence="6">
    <location>
        <begin position="175"/>
        <end position="196"/>
    </location>
</feature>
<reference evidence="8 9" key="1">
    <citation type="journal article" date="2016" name="Genome Biol. Evol.">
        <title>Divergent and convergent evolution of fungal pathogenicity.</title>
        <authorList>
            <person name="Shang Y."/>
            <person name="Xiao G."/>
            <person name="Zheng P."/>
            <person name="Cen K."/>
            <person name="Zhan S."/>
            <person name="Wang C."/>
        </authorList>
    </citation>
    <scope>NUCLEOTIDE SEQUENCE [LARGE SCALE GENOMIC DNA]</scope>
    <source>
        <strain evidence="8 9">ARSEF 2679</strain>
    </source>
</reference>
<evidence type="ECO:0000256" key="6">
    <source>
        <dbReference type="SAM" id="Phobius"/>
    </source>
</evidence>
<dbReference type="InterPro" id="IPR036259">
    <property type="entry name" value="MFS_trans_sf"/>
</dbReference>
<dbReference type="PANTHER" id="PTHR43791:SF12">
    <property type="entry name" value="MAJOR FACILITATOR SUPERFAMILY (MFS) PROFILE DOMAIN-CONTAINING PROTEIN"/>
    <property type="match status" value="1"/>
</dbReference>
<dbReference type="PROSITE" id="PS50850">
    <property type="entry name" value="MFS"/>
    <property type="match status" value="1"/>
</dbReference>
<feature type="transmembrane region" description="Helical" evidence="6">
    <location>
        <begin position="341"/>
        <end position="361"/>
    </location>
</feature>
<keyword evidence="9" id="KW-1185">Reference proteome</keyword>
<dbReference type="InterPro" id="IPR020846">
    <property type="entry name" value="MFS_dom"/>
</dbReference>
<dbReference type="FunFam" id="1.20.1250.20:FF:000013">
    <property type="entry name" value="MFS general substrate transporter"/>
    <property type="match status" value="1"/>
</dbReference>
<feature type="domain" description="Major facilitator superfamily (MFS) profile" evidence="7">
    <location>
        <begin position="79"/>
        <end position="491"/>
    </location>
</feature>
<feature type="transmembrane region" description="Helical" evidence="6">
    <location>
        <begin position="308"/>
        <end position="329"/>
    </location>
</feature>
<proteinExistence type="predicted"/>
<feature type="transmembrane region" description="Helical" evidence="6">
    <location>
        <begin position="208"/>
        <end position="229"/>
    </location>
</feature>
<keyword evidence="2" id="KW-0813">Transport</keyword>
<evidence type="ECO:0000256" key="1">
    <source>
        <dbReference type="ARBA" id="ARBA00004141"/>
    </source>
</evidence>
<keyword evidence="3 6" id="KW-0812">Transmembrane</keyword>
<dbReference type="Gene3D" id="1.20.1250.20">
    <property type="entry name" value="MFS general substrate transporter like domains"/>
    <property type="match status" value="2"/>
</dbReference>
<dbReference type="Proteomes" id="UP000076744">
    <property type="component" value="Unassembled WGS sequence"/>
</dbReference>
<sequence length="506" mass="56412">MAQPEKQQNEPMVVEDDYPQKRVPQVEKVDYSGAHEKTDPKEIALVKKLDRWIMVSLSLDDLSNGGKREVRFKANPEPQQPMLWAMYWLNYLDRNAIALARLNDLEKDLNLTSTQYQTCVSILNVGYILGQIPSNMFLTRTRPSRYMGVMMMLWAIVSGLTAVSKDYIGLLLTRFFLGVTEAPFYPGAVYLISIFYTRKEVATRIAILYTGNVLATAFAGLIAAGIFHGLDGAAGLAGWKWLFILQGAVTFLIAIGGFFLLPDFPLTTWWLTQEERELAYNRMELDTVANKGETSAWKGLQQAAKDPVVWIFCSMAHMHLAANGFKNFFPTVVQTLKFNTTITLVLTCPPYLIAGAVTILLSWSSGKMNERTWHITVSKSVAVIGFACAAATLNTVGRYVSMIIFTIGTYGVNSLILGWCGSVCGQTKEKKAAAIGMVTTIMNISFIWTPYLWPKSDEPRYAIAMASSAAFSIATALLAWVAKAIMLRRNKKLRASEDEVTNFYVH</sequence>
<gene>
    <name evidence="8" type="ORF">ISF_09677</name>
</gene>